<dbReference type="Pfam" id="PF00015">
    <property type="entry name" value="MCPsignal"/>
    <property type="match status" value="1"/>
</dbReference>
<evidence type="ECO:0000256" key="7">
    <source>
        <dbReference type="ARBA" id="ARBA00023224"/>
    </source>
</evidence>
<proteinExistence type="predicted"/>
<dbReference type="GO" id="GO:0005886">
    <property type="term" value="C:plasma membrane"/>
    <property type="evidence" value="ECO:0007669"/>
    <property type="project" value="UniProtKB-SubCell"/>
</dbReference>
<evidence type="ECO:0000256" key="1">
    <source>
        <dbReference type="ARBA" id="ARBA00004651"/>
    </source>
</evidence>
<keyword evidence="3" id="KW-0145">Chemotaxis</keyword>
<dbReference type="EMBL" id="CP019698">
    <property type="protein sequence ID" value="AQS59096.1"/>
    <property type="molecule type" value="Genomic_DNA"/>
</dbReference>
<sequence>MQKHTPKAGSLRTKLMVYFLLITIIPLVCYSFYSTNKAEQILKEQYETQTQQLLSTNLDEVLAAEQKLILEMSHSPLVKSMDFTQSEPYFQRFIKDNPQYSHILICNPQGIEIAHSEGAEHHGKSIADKEYFKTPWETGKPVIADATFSTSTGRKIIGLGVPIFTDNGEKVGVIVGFIRLGYISDRVTSKKVSESGYTFMLNKKGELIGHPDTSKLLEENVLEDKNLDEHTKQVLQNMIKLQSGVEETILDGKKVIINYKPANINGWSIAAVSPVEEVYSLANKLKADTWKAILLISLLLLLLVTIISGRILKPIYQYVKMVNAGDFTQQQHTNDELGAAFGKMSSELQTMLSSLNMNIEKLSSSSERFRDISESTAAAANDTTTKVQNIAESSLYQKQKIGEVSNFIANINHELSQMQDGLEDSQSSSEQAYYTAKNGQQLVENMALSINNLSEKINHINTIVETISSIAEQTNLLALNAAIEAARAGDSGRGFAVVAEEVRKLANQSSDATTQIGQLVREIKSGMETVVKLATAQNNSNNVVKAFIEILEKTQRASQSVASLVSTAKMIQEESIKIEGEVNYIANLVKDTTEASESIAAYTQEQSATVEELASSAEELNALAAAMKEEISRFKY</sequence>
<keyword evidence="2" id="KW-1003">Cell membrane</keyword>
<gene>
    <name evidence="11" type="ORF">B0537_08380</name>
</gene>
<dbReference type="CDD" id="cd12914">
    <property type="entry name" value="PDC1_DGC_like"/>
    <property type="match status" value="1"/>
</dbReference>
<dbReference type="SUPFAM" id="SSF103190">
    <property type="entry name" value="Sensory domain-like"/>
    <property type="match status" value="1"/>
</dbReference>
<dbReference type="Proteomes" id="UP000189464">
    <property type="component" value="Chromosome"/>
</dbReference>
<dbReference type="InterPro" id="IPR033479">
    <property type="entry name" value="dCache_1"/>
</dbReference>
<feature type="domain" description="Methyl-accepting transducer" evidence="10">
    <location>
        <begin position="372"/>
        <end position="621"/>
    </location>
</feature>
<evidence type="ECO:0000259" key="10">
    <source>
        <dbReference type="PROSITE" id="PS50111"/>
    </source>
</evidence>
<dbReference type="PROSITE" id="PS50111">
    <property type="entry name" value="CHEMOTAXIS_TRANSDUC_2"/>
    <property type="match status" value="1"/>
</dbReference>
<dbReference type="SMART" id="SM00283">
    <property type="entry name" value="MA"/>
    <property type="match status" value="1"/>
</dbReference>
<evidence type="ECO:0000256" key="6">
    <source>
        <dbReference type="ARBA" id="ARBA00023136"/>
    </source>
</evidence>
<dbReference type="OrthoDB" id="597657at2"/>
<evidence type="ECO:0000256" key="2">
    <source>
        <dbReference type="ARBA" id="ARBA00022475"/>
    </source>
</evidence>
<dbReference type="Pfam" id="PF02743">
    <property type="entry name" value="dCache_1"/>
    <property type="match status" value="1"/>
</dbReference>
<dbReference type="AlphaFoldDB" id="A0A1S6IWG2"/>
<dbReference type="SUPFAM" id="SSF58104">
    <property type="entry name" value="Methyl-accepting chemotaxis protein (MCP) signaling domain"/>
    <property type="match status" value="1"/>
</dbReference>
<evidence type="ECO:0000313" key="12">
    <source>
        <dbReference type="Proteomes" id="UP000189464"/>
    </source>
</evidence>
<keyword evidence="5 9" id="KW-1133">Transmembrane helix</keyword>
<name>A0A1S6IWG2_9FIRM</name>
<keyword evidence="12" id="KW-1185">Reference proteome</keyword>
<evidence type="ECO:0000256" key="3">
    <source>
        <dbReference type="ARBA" id="ARBA00022500"/>
    </source>
</evidence>
<dbReference type="InterPro" id="IPR029151">
    <property type="entry name" value="Sensor-like_sf"/>
</dbReference>
<dbReference type="InterPro" id="IPR004089">
    <property type="entry name" value="MCPsignal_dom"/>
</dbReference>
<keyword evidence="4 9" id="KW-0812">Transmembrane</keyword>
<evidence type="ECO:0000256" key="9">
    <source>
        <dbReference type="SAM" id="Phobius"/>
    </source>
</evidence>
<dbReference type="GO" id="GO:0007165">
    <property type="term" value="P:signal transduction"/>
    <property type="evidence" value="ECO:0007669"/>
    <property type="project" value="UniProtKB-KW"/>
</dbReference>
<comment type="subcellular location">
    <subcellularLocation>
        <location evidence="1">Cell membrane</location>
        <topology evidence="1">Multi-pass membrane protein</topology>
    </subcellularLocation>
</comment>
<dbReference type="Gene3D" id="1.10.287.950">
    <property type="entry name" value="Methyl-accepting chemotaxis protein"/>
    <property type="match status" value="1"/>
</dbReference>
<reference evidence="11 12" key="1">
    <citation type="journal article" date="2016" name="Int. J. Syst. Evol. Microbiol.">
        <title>Desulfotomaculum ferrireducens sp. nov., a moderately thermophilic sulfate-reducing and dissimilatory Fe(III)-reducing bacterium isolated from compost.</title>
        <authorList>
            <person name="Yang G."/>
            <person name="Guo J."/>
            <person name="Zhuang L."/>
            <person name="Yuan Y."/>
            <person name="Zhou S."/>
        </authorList>
    </citation>
    <scope>NUCLEOTIDE SEQUENCE [LARGE SCALE GENOMIC DNA]</scope>
    <source>
        <strain evidence="11 12">GSS09</strain>
    </source>
</reference>
<protein>
    <recommendedName>
        <fullName evidence="10">Methyl-accepting transducer domain-containing protein</fullName>
    </recommendedName>
</protein>
<evidence type="ECO:0000313" key="11">
    <source>
        <dbReference type="EMBL" id="AQS59096.1"/>
    </source>
</evidence>
<dbReference type="Gene3D" id="3.30.450.20">
    <property type="entry name" value="PAS domain"/>
    <property type="match status" value="1"/>
</dbReference>
<dbReference type="RefSeq" id="WP_159438632.1">
    <property type="nucleotide sequence ID" value="NZ_CP019698.1"/>
</dbReference>
<accession>A0A1S6IWG2</accession>
<dbReference type="GO" id="GO:0006935">
    <property type="term" value="P:chemotaxis"/>
    <property type="evidence" value="ECO:0007669"/>
    <property type="project" value="UniProtKB-KW"/>
</dbReference>
<feature type="transmembrane region" description="Helical" evidence="9">
    <location>
        <begin position="292"/>
        <end position="312"/>
    </location>
</feature>
<evidence type="ECO:0000256" key="8">
    <source>
        <dbReference type="PROSITE-ProRule" id="PRU00284"/>
    </source>
</evidence>
<evidence type="ECO:0000256" key="4">
    <source>
        <dbReference type="ARBA" id="ARBA00022692"/>
    </source>
</evidence>
<dbReference type="KEGG" id="dfg:B0537_08380"/>
<organism evidence="11 12">
    <name type="scientific">Desulforamulus ferrireducens</name>
    <dbReference type="NCBI Taxonomy" id="1833852"/>
    <lineage>
        <taxon>Bacteria</taxon>
        <taxon>Bacillati</taxon>
        <taxon>Bacillota</taxon>
        <taxon>Clostridia</taxon>
        <taxon>Eubacteriales</taxon>
        <taxon>Peptococcaceae</taxon>
        <taxon>Desulforamulus</taxon>
    </lineage>
</organism>
<dbReference type="PANTHER" id="PTHR32089:SF112">
    <property type="entry name" value="LYSOZYME-LIKE PROTEIN-RELATED"/>
    <property type="match status" value="1"/>
</dbReference>
<dbReference type="PANTHER" id="PTHR32089">
    <property type="entry name" value="METHYL-ACCEPTING CHEMOTAXIS PROTEIN MCPB"/>
    <property type="match status" value="1"/>
</dbReference>
<keyword evidence="7 8" id="KW-0807">Transducer</keyword>
<dbReference type="CDD" id="cd12912">
    <property type="entry name" value="PDC2_MCP_like"/>
    <property type="match status" value="1"/>
</dbReference>
<evidence type="ECO:0000256" key="5">
    <source>
        <dbReference type="ARBA" id="ARBA00022989"/>
    </source>
</evidence>
<feature type="transmembrane region" description="Helical" evidence="9">
    <location>
        <begin position="15"/>
        <end position="33"/>
    </location>
</feature>
<keyword evidence="6 9" id="KW-0472">Membrane</keyword>
<dbReference type="STRING" id="1833852.B0537_08380"/>